<dbReference type="GO" id="GO:0045022">
    <property type="term" value="P:early endosome to late endosome transport"/>
    <property type="evidence" value="ECO:0007669"/>
    <property type="project" value="TreeGrafter"/>
</dbReference>
<feature type="compositionally biased region" description="Basic and acidic residues" evidence="6">
    <location>
        <begin position="516"/>
        <end position="529"/>
    </location>
</feature>
<feature type="region of interest" description="Disordered" evidence="6">
    <location>
        <begin position="256"/>
        <end position="278"/>
    </location>
</feature>
<dbReference type="AlphaFoldDB" id="A0A662YWG4"/>
<evidence type="ECO:0000256" key="3">
    <source>
        <dbReference type="ARBA" id="ARBA00040201"/>
    </source>
</evidence>
<protein>
    <recommendedName>
        <fullName evidence="3">FHF complex subunit HOOK-interacting protein 1B</fullName>
    </recommendedName>
</protein>
<dbReference type="PANTHER" id="PTHR21705:SF4">
    <property type="entry name" value="FHF COMPLEX SUBUNIT HOOK-INTERACTING PROTEIN 1B"/>
    <property type="match status" value="1"/>
</dbReference>
<proteinExistence type="predicted"/>
<feature type="region of interest" description="Disordered" evidence="6">
    <location>
        <begin position="502"/>
        <end position="561"/>
    </location>
</feature>
<keyword evidence="1" id="KW-0813">Transport</keyword>
<dbReference type="Pfam" id="PF10257">
    <property type="entry name" value="RAI16-like"/>
    <property type="match status" value="1"/>
</dbReference>
<reference evidence="7 8" key="1">
    <citation type="submission" date="2019-01" db="EMBL/GenBank/DDBJ databases">
        <title>Draft Genome and Complete Hox-Cluster Characterization of the Sterlet Sturgeon (Acipenser ruthenus).</title>
        <authorList>
            <person name="Wei Q."/>
        </authorList>
    </citation>
    <scope>NUCLEOTIDE SEQUENCE [LARGE SCALE GENOMIC DNA]</scope>
    <source>
        <strain evidence="7">WHYD16114868_AA</strain>
        <tissue evidence="7">Blood</tissue>
    </source>
</reference>
<feature type="compositionally biased region" description="Basic and acidic residues" evidence="6">
    <location>
        <begin position="662"/>
        <end position="676"/>
    </location>
</feature>
<feature type="region of interest" description="Disordered" evidence="6">
    <location>
        <begin position="354"/>
        <end position="373"/>
    </location>
</feature>
<comment type="subunit">
    <text evidence="5">Component of the FTS/Hook/FHIP complex (FHF complex), composed of AKTIP/FTS, FHIP1B, and one or more members of the Hook family of proteins HOOK1, HOOK2, and HOOK3. The FHF complex associates with the homotypic vesicular sorting complex (the HOPS complex).</text>
</comment>
<keyword evidence="8" id="KW-1185">Reference proteome</keyword>
<dbReference type="GO" id="GO:0007040">
    <property type="term" value="P:lysosome organization"/>
    <property type="evidence" value="ECO:0007669"/>
    <property type="project" value="TreeGrafter"/>
</dbReference>
<evidence type="ECO:0000313" key="7">
    <source>
        <dbReference type="EMBL" id="RXN00506.1"/>
    </source>
</evidence>
<dbReference type="Proteomes" id="UP000289886">
    <property type="component" value="Unassembled WGS sequence"/>
</dbReference>
<evidence type="ECO:0000256" key="1">
    <source>
        <dbReference type="ARBA" id="ARBA00022448"/>
    </source>
</evidence>
<dbReference type="EMBL" id="SCEB01000171">
    <property type="protein sequence ID" value="RXN00506.1"/>
    <property type="molecule type" value="Genomic_DNA"/>
</dbReference>
<sequence>MSWLSRLTPRGSGNRASRSAAPSSPVTADPETCLIVFKNHWRQVLATGLSALYSSLPRKIEARGDDWHALHREDWIGVPSLVLFMNSLEFCNAVIQVSHPLVQSQLVDYVHNGFLVPVMGPALHKSSVEEMIASTAYLDLFLRSITETALLKTFLRFILLHQHDNYTILDTLITRISSNSRLCMVSLSLFRTLLSLNCEDFMLQLVLRYLLPCTHVMLSQRRAVRETDLYGKSADKFMSLIPECCRLDLGTAEREEEPAYWGKGPGSPSVESPVSKPNTPSRLALFIRQQSIGSSSNAEPPQSPNRVGTISPESPMHQGSEQGDMESGYIEYLRDAQKNIEFCAWACRSWSAPYDGEDPSPISAPPPPPLACLNINAEHLSSQQVMPNRPRSDSAERKPSQQQTTNRSKPDWESTEQDSGEWDITIGKNSIIVTPRTKKRSLQREMPNPPSPTSSSSLLPGASARSYPLGQGEDHPLFNGIRQVVTNSTEGQDGGMEVKKVRRDSGENSCGGHNGAQDENHPDTSEHYTENCQGSGELQVSQRSLGSEVTKGILGPQVPKGLLGSQVSQVSYGSQRSEEELSVLSERNVPTRSLESVESLIEELLDRAPGETNGSGISIEAFSQELKELEETVREQHAQRGQEDPGSANNGSQGGVCAPLPSHKEEEERPPTHEQELADTGSPKLKNVPTLFSPTRTLGQPLSQPYTEYGTFILILCRNLCYFEHRNLVLLASHAGHDQCFFSTADLHPHLHIYLPVLGSVKNRIEAFAATQADFPVMLRKARKYLVARGKLDWADSPITVPNLRRSDTLVRSRKPSLGELILRHTNSPTRARQAAQMAFAHVRDGGQVLHSALFRGSAVGTVERQNEALRVKNAVYCGIIFSEFLKELAALAQEHAVTTPFPRCQDTEE</sequence>
<dbReference type="InterPro" id="IPR019384">
    <property type="entry name" value="FHIP"/>
</dbReference>
<feature type="region of interest" description="Disordered" evidence="6">
    <location>
        <begin position="1"/>
        <end position="27"/>
    </location>
</feature>
<evidence type="ECO:0000256" key="6">
    <source>
        <dbReference type="SAM" id="MobiDB-lite"/>
    </source>
</evidence>
<keyword evidence="2" id="KW-0653">Protein transport</keyword>
<dbReference type="GO" id="GO:0015031">
    <property type="term" value="P:protein transport"/>
    <property type="evidence" value="ECO:0007669"/>
    <property type="project" value="UniProtKB-KW"/>
</dbReference>
<feature type="region of interest" description="Disordered" evidence="6">
    <location>
        <begin position="629"/>
        <end position="690"/>
    </location>
</feature>
<comment type="function">
    <text evidence="4">Component of the FTS/Hook/FHIP complex (FHF complex). The FHF complex may function to promote vesicle trafficking and/or fusion via the homotypic vesicular protein sorting complex (the HOPS complex). FHF complex promotes the distribution of AP-4 complex to the perinuclear area of the cell.</text>
</comment>
<dbReference type="PANTHER" id="PTHR21705">
    <property type="entry name" value="RAI16 PROTEIN-RELATED"/>
    <property type="match status" value="1"/>
</dbReference>
<feature type="compositionally biased region" description="Basic and acidic residues" evidence="6">
    <location>
        <begin position="390"/>
        <end position="399"/>
    </location>
</feature>
<organism evidence="7 8">
    <name type="scientific">Acipenser ruthenus</name>
    <name type="common">Sterlet sturgeon</name>
    <dbReference type="NCBI Taxonomy" id="7906"/>
    <lineage>
        <taxon>Eukaryota</taxon>
        <taxon>Metazoa</taxon>
        <taxon>Chordata</taxon>
        <taxon>Craniata</taxon>
        <taxon>Vertebrata</taxon>
        <taxon>Euteleostomi</taxon>
        <taxon>Actinopterygii</taxon>
        <taxon>Chondrostei</taxon>
        <taxon>Acipenseriformes</taxon>
        <taxon>Acipenseridae</taxon>
        <taxon>Acipenser</taxon>
    </lineage>
</organism>
<feature type="compositionally biased region" description="Polar residues" evidence="6">
    <location>
        <begin position="293"/>
        <end position="321"/>
    </location>
</feature>
<comment type="caution">
    <text evidence="7">The sequence shown here is derived from an EMBL/GenBank/DDBJ whole genome shotgun (WGS) entry which is preliminary data.</text>
</comment>
<name>A0A662YWG4_ACIRT</name>
<feature type="compositionally biased region" description="Low complexity" evidence="6">
    <location>
        <begin position="9"/>
        <end position="25"/>
    </location>
</feature>
<feature type="compositionally biased region" description="Basic and acidic residues" evidence="6">
    <location>
        <begin position="629"/>
        <end position="643"/>
    </location>
</feature>
<evidence type="ECO:0000256" key="5">
    <source>
        <dbReference type="ARBA" id="ARBA00046925"/>
    </source>
</evidence>
<dbReference type="GO" id="GO:0007032">
    <property type="term" value="P:endosome organization"/>
    <property type="evidence" value="ECO:0007669"/>
    <property type="project" value="TreeGrafter"/>
</dbReference>
<feature type="region of interest" description="Disordered" evidence="6">
    <location>
        <begin position="293"/>
        <end position="323"/>
    </location>
</feature>
<dbReference type="Pfam" id="PF19311">
    <property type="entry name" value="KELAA"/>
    <property type="match status" value="1"/>
</dbReference>
<accession>A0A662YWG4</accession>
<feature type="compositionally biased region" description="Polar residues" evidence="6">
    <location>
        <begin position="530"/>
        <end position="547"/>
    </location>
</feature>
<evidence type="ECO:0000313" key="8">
    <source>
        <dbReference type="Proteomes" id="UP000289886"/>
    </source>
</evidence>
<feature type="region of interest" description="Disordered" evidence="6">
    <location>
        <begin position="382"/>
        <end position="477"/>
    </location>
</feature>
<dbReference type="GO" id="GO:0008333">
    <property type="term" value="P:endosome to lysosome transport"/>
    <property type="evidence" value="ECO:0007669"/>
    <property type="project" value="TreeGrafter"/>
</dbReference>
<dbReference type="InterPro" id="IPR045668">
    <property type="entry name" value="FHIP_KELAA_motif"/>
</dbReference>
<evidence type="ECO:0000256" key="4">
    <source>
        <dbReference type="ARBA" id="ARBA00046048"/>
    </source>
</evidence>
<feature type="compositionally biased region" description="Low complexity" evidence="6">
    <location>
        <begin position="266"/>
        <end position="277"/>
    </location>
</feature>
<dbReference type="GO" id="GO:0070695">
    <property type="term" value="C:FHF complex"/>
    <property type="evidence" value="ECO:0007669"/>
    <property type="project" value="TreeGrafter"/>
</dbReference>
<evidence type="ECO:0000256" key="2">
    <source>
        <dbReference type="ARBA" id="ARBA00022927"/>
    </source>
</evidence>
<gene>
    <name evidence="7" type="ORF">EOD39_9356</name>
</gene>